<dbReference type="SUPFAM" id="SSF50630">
    <property type="entry name" value="Acid proteases"/>
    <property type="match status" value="1"/>
</dbReference>
<evidence type="ECO:0000313" key="1">
    <source>
        <dbReference type="EMBL" id="TDS65287.1"/>
    </source>
</evidence>
<dbReference type="OrthoDB" id="5975497at2"/>
<sequence>MENLKDLLKGEGYKKVSFKISKTQHLFIRAKINGVWGDFILDTGASNSCIDFSFIDFFNIIPSDSDTKASGAGANGMFTQVTYKNSLQLGRWRCKSFNFVLLDLSHVNTALTEFKTKNVHGIIGADVLLRGNAIIDYKNKLLYIN</sequence>
<dbReference type="Proteomes" id="UP000295215">
    <property type="component" value="Unassembled WGS sequence"/>
</dbReference>
<organism evidence="1 2">
    <name type="scientific">Myroides indicus</name>
    <dbReference type="NCBI Taxonomy" id="1323422"/>
    <lineage>
        <taxon>Bacteria</taxon>
        <taxon>Pseudomonadati</taxon>
        <taxon>Bacteroidota</taxon>
        <taxon>Flavobacteriia</taxon>
        <taxon>Flavobacteriales</taxon>
        <taxon>Flavobacteriaceae</taxon>
        <taxon>Myroides</taxon>
    </lineage>
</organism>
<dbReference type="EMBL" id="SOAG01000002">
    <property type="protein sequence ID" value="TDS65287.1"/>
    <property type="molecule type" value="Genomic_DNA"/>
</dbReference>
<keyword evidence="2" id="KW-1185">Reference proteome</keyword>
<dbReference type="Pfam" id="PF13650">
    <property type="entry name" value="Asp_protease_2"/>
    <property type="match status" value="1"/>
</dbReference>
<protein>
    <submittedName>
        <fullName evidence="1">Aspartyl protease</fullName>
    </submittedName>
</protein>
<reference evidence="1 2" key="1">
    <citation type="submission" date="2019-03" db="EMBL/GenBank/DDBJ databases">
        <title>Genomic Encyclopedia of Archaeal and Bacterial Type Strains, Phase II (KMG-II): from individual species to whole genera.</title>
        <authorList>
            <person name="Goeker M."/>
        </authorList>
    </citation>
    <scope>NUCLEOTIDE SEQUENCE [LARGE SCALE GENOMIC DNA]</scope>
    <source>
        <strain evidence="1 2">DSM 28213</strain>
    </source>
</reference>
<proteinExistence type="predicted"/>
<name>A0A4R7F8E9_9FLAO</name>
<dbReference type="GO" id="GO:0006508">
    <property type="term" value="P:proteolysis"/>
    <property type="evidence" value="ECO:0007669"/>
    <property type="project" value="UniProtKB-KW"/>
</dbReference>
<dbReference type="PROSITE" id="PS00141">
    <property type="entry name" value="ASP_PROTEASE"/>
    <property type="match status" value="1"/>
</dbReference>
<keyword evidence="1" id="KW-0378">Hydrolase</keyword>
<dbReference type="GO" id="GO:0004190">
    <property type="term" value="F:aspartic-type endopeptidase activity"/>
    <property type="evidence" value="ECO:0007669"/>
    <property type="project" value="InterPro"/>
</dbReference>
<dbReference type="InterPro" id="IPR021109">
    <property type="entry name" value="Peptidase_aspartic_dom_sf"/>
</dbReference>
<keyword evidence="1" id="KW-0645">Protease</keyword>
<dbReference type="InterPro" id="IPR001969">
    <property type="entry name" value="Aspartic_peptidase_AS"/>
</dbReference>
<dbReference type="Gene3D" id="2.40.70.10">
    <property type="entry name" value="Acid Proteases"/>
    <property type="match status" value="1"/>
</dbReference>
<comment type="caution">
    <text evidence="1">The sequence shown here is derived from an EMBL/GenBank/DDBJ whole genome shotgun (WGS) entry which is preliminary data.</text>
</comment>
<accession>A0A4R7F8E9</accession>
<dbReference type="RefSeq" id="WP_133711513.1">
    <property type="nucleotide sequence ID" value="NZ_SOAG01000002.1"/>
</dbReference>
<dbReference type="AlphaFoldDB" id="A0A4R7F8E9"/>
<evidence type="ECO:0000313" key="2">
    <source>
        <dbReference type="Proteomes" id="UP000295215"/>
    </source>
</evidence>
<dbReference type="InterPro" id="IPR034122">
    <property type="entry name" value="Retropepsin-like_bacterial"/>
</dbReference>
<dbReference type="CDD" id="cd05483">
    <property type="entry name" value="retropepsin_like_bacteria"/>
    <property type="match status" value="1"/>
</dbReference>
<gene>
    <name evidence="1" type="ORF">C8P70_10269</name>
</gene>